<keyword evidence="4" id="KW-1185">Reference proteome</keyword>
<evidence type="ECO:0000313" key="4">
    <source>
        <dbReference type="Proteomes" id="UP000749010"/>
    </source>
</evidence>
<proteinExistence type="predicted"/>
<accession>A0ABX1TS00</accession>
<organism evidence="3 4">
    <name type="scientific">Candidatus Accumulibacter phosphatis</name>
    <dbReference type="NCBI Taxonomy" id="327160"/>
    <lineage>
        <taxon>Bacteria</taxon>
        <taxon>Pseudomonadati</taxon>
        <taxon>Pseudomonadota</taxon>
        <taxon>Betaproteobacteria</taxon>
        <taxon>Candidatus Accumulibacter</taxon>
    </lineage>
</organism>
<keyword evidence="1" id="KW-0472">Membrane</keyword>
<evidence type="ECO:0000259" key="2">
    <source>
        <dbReference type="Pfam" id="PF07885"/>
    </source>
</evidence>
<keyword evidence="1" id="KW-0812">Transmembrane</keyword>
<sequence length="149" mass="16442">MILINLAIGLLTMMMCLALQVMFSLWSVRYVVRHSDEPGFGSALLTGTRRLLMAMVVMMLGNFLQIMLWGALFLWFGEFADFHQAVYHSGVNFTSLGYGDVVMSTDRKLLGPLEALNGILMLGLTSASLLGIVQHLTKGHRHPANTVAK</sequence>
<reference evidence="3 4" key="1">
    <citation type="submission" date="2019-03" db="EMBL/GenBank/DDBJ databases">
        <title>Metabolic reconstructions from genomes of highly enriched 'Candidatus Accumulibacter' and 'Candidatus Competibacter' bioreactor populations.</title>
        <authorList>
            <person name="Annavajhala M.K."/>
            <person name="Welles L."/>
            <person name="Abbas B."/>
            <person name="Sorokin D."/>
            <person name="Park H."/>
            <person name="Van Loosdrecht M."/>
            <person name="Chandran K."/>
        </authorList>
    </citation>
    <scope>NUCLEOTIDE SEQUENCE [LARGE SCALE GENOMIC DNA]</scope>
    <source>
        <strain evidence="3 4">SBR_S</strain>
    </source>
</reference>
<protein>
    <submittedName>
        <fullName evidence="3">Two pore domain potassium channel family protein</fullName>
    </submittedName>
</protein>
<keyword evidence="3" id="KW-0406">Ion transport</keyword>
<comment type="caution">
    <text evidence="3">The sequence shown here is derived from an EMBL/GenBank/DDBJ whole genome shotgun (WGS) entry which is preliminary data.</text>
</comment>
<feature type="domain" description="Potassium channel" evidence="2">
    <location>
        <begin position="66"/>
        <end position="130"/>
    </location>
</feature>
<keyword evidence="3" id="KW-0407">Ion channel</keyword>
<dbReference type="Proteomes" id="UP000749010">
    <property type="component" value="Unassembled WGS sequence"/>
</dbReference>
<name>A0ABX1TS00_9PROT</name>
<feature type="transmembrane region" description="Helical" evidence="1">
    <location>
        <begin position="6"/>
        <end position="32"/>
    </location>
</feature>
<dbReference type="GO" id="GO:0034220">
    <property type="term" value="P:monoatomic ion transmembrane transport"/>
    <property type="evidence" value="ECO:0007669"/>
    <property type="project" value="UniProtKB-KW"/>
</dbReference>
<dbReference type="InterPro" id="IPR013099">
    <property type="entry name" value="K_chnl_dom"/>
</dbReference>
<keyword evidence="1" id="KW-1133">Transmembrane helix</keyword>
<dbReference type="RefSeq" id="WP_211203634.1">
    <property type="nucleotide sequence ID" value="NZ_SPMY01000011.1"/>
</dbReference>
<feature type="transmembrane region" description="Helical" evidence="1">
    <location>
        <begin position="52"/>
        <end position="76"/>
    </location>
</feature>
<evidence type="ECO:0000256" key="1">
    <source>
        <dbReference type="SAM" id="Phobius"/>
    </source>
</evidence>
<dbReference type="Gene3D" id="1.10.287.70">
    <property type="match status" value="1"/>
</dbReference>
<dbReference type="EMBL" id="SPMY01000011">
    <property type="protein sequence ID" value="NMQ27017.1"/>
    <property type="molecule type" value="Genomic_DNA"/>
</dbReference>
<gene>
    <name evidence="3" type="ORF">E4Q23_04185</name>
</gene>
<dbReference type="SUPFAM" id="SSF81324">
    <property type="entry name" value="Voltage-gated potassium channels"/>
    <property type="match status" value="1"/>
</dbReference>
<keyword evidence="3" id="KW-0813">Transport</keyword>
<evidence type="ECO:0000313" key="3">
    <source>
        <dbReference type="EMBL" id="NMQ27017.1"/>
    </source>
</evidence>
<dbReference type="Pfam" id="PF07885">
    <property type="entry name" value="Ion_trans_2"/>
    <property type="match status" value="1"/>
</dbReference>
<feature type="transmembrane region" description="Helical" evidence="1">
    <location>
        <begin position="115"/>
        <end position="133"/>
    </location>
</feature>